<proteinExistence type="inferred from homology"/>
<feature type="binding site" evidence="3">
    <location>
        <begin position="2"/>
        <end position="15"/>
    </location>
    <ligand>
        <name>ATP</name>
        <dbReference type="ChEBI" id="CHEBI:30616"/>
    </ligand>
</feature>
<dbReference type="GO" id="GO:0000049">
    <property type="term" value="F:tRNA binding"/>
    <property type="evidence" value="ECO:0007669"/>
    <property type="project" value="UniProtKB-KW"/>
</dbReference>
<comment type="similarity">
    <text evidence="3">Belongs to the TmcAL family.</text>
</comment>
<dbReference type="AlphaFoldDB" id="A0A192H6E7"/>
<feature type="binding site" evidence="3">
    <location>
        <position position="96"/>
    </location>
    <ligand>
        <name>ATP</name>
        <dbReference type="ChEBI" id="CHEBI:30616"/>
    </ligand>
</feature>
<dbReference type="EMBL" id="CP014873">
    <property type="protein sequence ID" value="ANK63566.1"/>
    <property type="molecule type" value="Genomic_DNA"/>
</dbReference>
<feature type="binding site" evidence="3">
    <location>
        <position position="148"/>
    </location>
    <ligand>
        <name>ATP</name>
        <dbReference type="ChEBI" id="CHEBI:30616"/>
    </ligand>
</feature>
<comment type="subcellular location">
    <subcellularLocation>
        <location evidence="3">Cytoplasm</location>
    </subcellularLocation>
</comment>
<dbReference type="GO" id="GO:0016879">
    <property type="term" value="F:ligase activity, forming carbon-nitrogen bonds"/>
    <property type="evidence" value="ECO:0007669"/>
    <property type="project" value="UniProtKB-UniRule"/>
</dbReference>
<keyword evidence="3" id="KW-0547">Nucleotide-binding</keyword>
<evidence type="ECO:0000256" key="1">
    <source>
        <dbReference type="ARBA" id="ARBA00022598"/>
    </source>
</evidence>
<evidence type="ECO:0000256" key="2">
    <source>
        <dbReference type="ARBA" id="ARBA00022694"/>
    </source>
</evidence>
<keyword evidence="1 3" id="KW-0436">Ligase</keyword>
<sequence length="379" mass="42695">MIVEYNPFHNGHLYHLQQARKRTQADVLIAVMSGNYLQRGEPAIIDKWQRTKAALINGVDLVVELPLATAVEPADRFAQGALAILSQLGCSALAFGTENEQIDYQAIGQRLATLPTRHAYFRDYKQTYATQLNQYYQDTLNLNSDAPNHLLALSYATSNAKLAKPLKLIPIARSGAQYLDQELNGSAIASATSIRHLVTAANFSHAALEKVVPAATYQSLTTQPIMNWATLFPYLKYKVESSSLFELGQIYQMTEGLEYRFKKVVHQTANFSELLRALKSKRYTYTRLQRLCLYVLLNIKQTEITTTLERSYIRLLGFNKKGQAYLHQVKQDLEVPLISRVDQEVGGENGLLALEVKADWLYEQQSGCAQDFGRSPIRV</sequence>
<dbReference type="EC" id="6.3.4.-" evidence="3"/>
<name>A0A192H6E7_9LACO</name>
<gene>
    <name evidence="3" type="primary">tmcAL</name>
    <name evidence="4" type="ORF">AYR53_08160</name>
</gene>
<accession>A0A192H6E7</accession>
<evidence type="ECO:0000313" key="5">
    <source>
        <dbReference type="Proteomes" id="UP000078582"/>
    </source>
</evidence>
<reference evidence="4 5" key="1">
    <citation type="submission" date="2016-03" db="EMBL/GenBank/DDBJ databases">
        <title>Pediococcus and Lactobacillus from brewery environment - whole genome sequencing and assembly.</title>
        <authorList>
            <person name="Behr J."/>
            <person name="Geissler A.J."/>
            <person name="Vogel R.F."/>
        </authorList>
    </citation>
    <scope>NUCLEOTIDE SEQUENCE [LARGE SCALE GENOMIC DNA]</scope>
    <source>
        <strain evidence="4 5">TMW 1.1989</strain>
    </source>
</reference>
<keyword evidence="3" id="KW-0694">RNA-binding</keyword>
<keyword evidence="5" id="KW-1185">Reference proteome</keyword>
<dbReference type="Gene3D" id="3.40.50.620">
    <property type="entry name" value="HUPs"/>
    <property type="match status" value="1"/>
</dbReference>
<dbReference type="InterPro" id="IPR014729">
    <property type="entry name" value="Rossmann-like_a/b/a_fold"/>
</dbReference>
<dbReference type="GO" id="GO:0006400">
    <property type="term" value="P:tRNA modification"/>
    <property type="evidence" value="ECO:0007669"/>
    <property type="project" value="UniProtKB-UniRule"/>
</dbReference>
<keyword evidence="3" id="KW-0963">Cytoplasm</keyword>
<protein>
    <recommendedName>
        <fullName evidence="3">tRNA(Met) cytidine acetate ligase</fullName>
        <ecNumber evidence="3">6.3.4.-</ecNumber>
    </recommendedName>
</protein>
<dbReference type="SUPFAM" id="SSF52374">
    <property type="entry name" value="Nucleotidylyl transferase"/>
    <property type="match status" value="1"/>
</dbReference>
<dbReference type="HAMAP" id="MF_01539">
    <property type="entry name" value="TmcAL"/>
    <property type="match status" value="1"/>
</dbReference>
<keyword evidence="3" id="KW-0067">ATP-binding</keyword>
<keyword evidence="3" id="KW-0820">tRNA-binding</keyword>
<feature type="binding site" evidence="3">
    <location>
        <position position="173"/>
    </location>
    <ligand>
        <name>ATP</name>
        <dbReference type="ChEBI" id="CHEBI:30616"/>
    </ligand>
</feature>
<dbReference type="GO" id="GO:0005737">
    <property type="term" value="C:cytoplasm"/>
    <property type="evidence" value="ECO:0007669"/>
    <property type="project" value="UniProtKB-SubCell"/>
</dbReference>
<dbReference type="PANTHER" id="PTHR37825">
    <property type="entry name" value="TRNA(MET) CYTIDINE ACETATE LIGASE"/>
    <property type="match status" value="1"/>
</dbReference>
<evidence type="ECO:0000256" key="3">
    <source>
        <dbReference type="HAMAP-Rule" id="MF_01539"/>
    </source>
</evidence>
<comment type="function">
    <text evidence="3">Catalyzes the formation of N(4)-acetylcytidine (ac(4)C) at the wobble position of elongator tRNA(Met), using acetate and ATP as substrates. First activates an acetate ion to form acetyladenylate (Ac-AMP) and then transfers the acetyl group to tRNA to form ac(4)C34.</text>
</comment>
<dbReference type="STRING" id="375175.AYR53_08160"/>
<dbReference type="Proteomes" id="UP000078582">
    <property type="component" value="Chromosome"/>
</dbReference>
<evidence type="ECO:0000313" key="4">
    <source>
        <dbReference type="EMBL" id="ANK63566.1"/>
    </source>
</evidence>
<dbReference type="Pfam" id="PF05636">
    <property type="entry name" value="HIGH_NTase1"/>
    <property type="match status" value="1"/>
</dbReference>
<keyword evidence="2 3" id="KW-0819">tRNA processing</keyword>
<dbReference type="GO" id="GO:0005524">
    <property type="term" value="F:ATP binding"/>
    <property type="evidence" value="ECO:0007669"/>
    <property type="project" value="UniProtKB-KW"/>
</dbReference>
<organism evidence="4 5">
    <name type="scientific">Loigolactobacillus backii</name>
    <dbReference type="NCBI Taxonomy" id="375175"/>
    <lineage>
        <taxon>Bacteria</taxon>
        <taxon>Bacillati</taxon>
        <taxon>Bacillota</taxon>
        <taxon>Bacilli</taxon>
        <taxon>Lactobacillales</taxon>
        <taxon>Lactobacillaceae</taxon>
        <taxon>Loigolactobacillus</taxon>
    </lineage>
</organism>
<dbReference type="NCBIfam" id="NF010191">
    <property type="entry name" value="PRK13670.1"/>
    <property type="match status" value="1"/>
</dbReference>
<comment type="catalytic activity">
    <reaction evidence="3">
        <text>cytidine(34) in elongator tRNA(Met) + acetate + ATP = N(4)-acetylcytidine(34) in elongator tRNA(Met) + AMP + diphosphate</text>
        <dbReference type="Rhea" id="RHEA:58144"/>
        <dbReference type="Rhea" id="RHEA-COMP:10693"/>
        <dbReference type="Rhea" id="RHEA-COMP:10694"/>
        <dbReference type="ChEBI" id="CHEBI:30089"/>
        <dbReference type="ChEBI" id="CHEBI:30616"/>
        <dbReference type="ChEBI" id="CHEBI:33019"/>
        <dbReference type="ChEBI" id="CHEBI:74900"/>
        <dbReference type="ChEBI" id="CHEBI:82748"/>
        <dbReference type="ChEBI" id="CHEBI:456215"/>
    </reaction>
</comment>
<comment type="caution">
    <text evidence="3">Lacks conserved residue(s) required for the propagation of feature annotation.</text>
</comment>
<dbReference type="InterPro" id="IPR008513">
    <property type="entry name" value="tRNA(Met)_cyd_acetate_ligase"/>
</dbReference>
<dbReference type="KEGG" id="lbt:AYR52_03045"/>
<dbReference type="PANTHER" id="PTHR37825:SF1">
    <property type="entry name" value="TRNA(MET) CYTIDINE ACETATE LIGASE"/>
    <property type="match status" value="1"/>
</dbReference>